<comment type="catalytic activity">
    <reaction evidence="1">
        <text>ATP + protein L-histidine = ADP + protein N-phospho-L-histidine.</text>
        <dbReference type="EC" id="2.7.13.3"/>
    </reaction>
</comment>
<keyword evidence="5" id="KW-0597">Phosphoprotein</keyword>
<feature type="domain" description="PAS" evidence="17">
    <location>
        <begin position="265"/>
        <end position="335"/>
    </location>
</feature>
<feature type="domain" description="PAS" evidence="17">
    <location>
        <begin position="15"/>
        <end position="66"/>
    </location>
</feature>
<keyword evidence="9" id="KW-0808">Transferase</keyword>
<name>A0A8E2W8L7_RHILI</name>
<evidence type="ECO:0000256" key="7">
    <source>
        <dbReference type="ARBA" id="ARBA00022630"/>
    </source>
</evidence>
<feature type="domain" description="PAC" evidence="18">
    <location>
        <begin position="338"/>
        <end position="390"/>
    </location>
</feature>
<evidence type="ECO:0000256" key="1">
    <source>
        <dbReference type="ARBA" id="ARBA00000085"/>
    </source>
</evidence>
<dbReference type="PROSITE" id="PS50113">
    <property type="entry name" value="PAC"/>
    <property type="match status" value="2"/>
</dbReference>
<keyword evidence="15" id="KW-0843">Virulence</keyword>
<dbReference type="Proteomes" id="UP000245631">
    <property type="component" value="Unassembled WGS sequence"/>
</dbReference>
<dbReference type="Pfam" id="PF00989">
    <property type="entry name" value="PAS"/>
    <property type="match status" value="1"/>
</dbReference>
<reference evidence="19 20" key="1">
    <citation type="submission" date="2018-05" db="EMBL/GenBank/DDBJ databases">
        <title>Genomic Encyclopedia of Type Strains, Phase IV (KMG-IV): sequencing the most valuable type-strain genomes for metagenomic binning, comparative biology and taxonomic classification.</title>
        <authorList>
            <person name="Goeker M."/>
        </authorList>
    </citation>
    <scope>NUCLEOTIDE SEQUENCE [LARGE SCALE GENOMIC DNA]</scope>
    <source>
        <strain evidence="19 20">DSM 2626</strain>
    </source>
</reference>
<protein>
    <recommendedName>
        <fullName evidence="3">Blue-light-activated histidine kinase</fullName>
        <ecNumber evidence="2">2.7.13.3</ecNumber>
    </recommendedName>
</protein>
<dbReference type="Pfam" id="PF07536">
    <property type="entry name" value="HWE_HK"/>
    <property type="match status" value="1"/>
</dbReference>
<feature type="domain" description="PAS" evidence="17">
    <location>
        <begin position="138"/>
        <end position="178"/>
    </location>
</feature>
<dbReference type="PANTHER" id="PTHR41523">
    <property type="entry name" value="TWO-COMPONENT SYSTEM SENSOR PROTEIN"/>
    <property type="match status" value="1"/>
</dbReference>
<dbReference type="InterPro" id="IPR000700">
    <property type="entry name" value="PAS-assoc_C"/>
</dbReference>
<dbReference type="GO" id="GO:0004673">
    <property type="term" value="F:protein histidine kinase activity"/>
    <property type="evidence" value="ECO:0007669"/>
    <property type="project" value="UniProtKB-EC"/>
</dbReference>
<evidence type="ECO:0000259" key="18">
    <source>
        <dbReference type="PROSITE" id="PS50113"/>
    </source>
</evidence>
<dbReference type="EC" id="2.7.13.3" evidence="2"/>
<dbReference type="InterPro" id="IPR035965">
    <property type="entry name" value="PAS-like_dom_sf"/>
</dbReference>
<keyword evidence="16" id="KW-0675">Receptor</keyword>
<keyword evidence="4" id="KW-0600">Photoreceptor protein</keyword>
<evidence type="ECO:0000259" key="17">
    <source>
        <dbReference type="PROSITE" id="PS50112"/>
    </source>
</evidence>
<evidence type="ECO:0000313" key="19">
    <source>
        <dbReference type="EMBL" id="PWJ86934.1"/>
    </source>
</evidence>
<dbReference type="InterPro" id="IPR013656">
    <property type="entry name" value="PAS_4"/>
</dbReference>
<evidence type="ECO:0000256" key="2">
    <source>
        <dbReference type="ARBA" id="ARBA00012438"/>
    </source>
</evidence>
<evidence type="ECO:0000313" key="20">
    <source>
        <dbReference type="Proteomes" id="UP000245631"/>
    </source>
</evidence>
<dbReference type="SMART" id="SM00911">
    <property type="entry name" value="HWE_HK"/>
    <property type="match status" value="1"/>
</dbReference>
<accession>A0A8E2W8L7</accession>
<dbReference type="GO" id="GO:0006355">
    <property type="term" value="P:regulation of DNA-templated transcription"/>
    <property type="evidence" value="ECO:0007669"/>
    <property type="project" value="InterPro"/>
</dbReference>
<dbReference type="SUPFAM" id="SSF55785">
    <property type="entry name" value="PYP-like sensor domain (PAS domain)"/>
    <property type="match status" value="3"/>
</dbReference>
<evidence type="ECO:0000256" key="8">
    <source>
        <dbReference type="ARBA" id="ARBA00022643"/>
    </source>
</evidence>
<gene>
    <name evidence="19" type="ORF">C8D77_12032</name>
</gene>
<dbReference type="NCBIfam" id="TIGR00229">
    <property type="entry name" value="sensory_box"/>
    <property type="match status" value="3"/>
</dbReference>
<keyword evidence="12" id="KW-0418">Kinase</keyword>
<dbReference type="RefSeq" id="WP_109671828.1">
    <property type="nucleotide sequence ID" value="NZ_QGGH01000020.1"/>
</dbReference>
<keyword evidence="7" id="KW-0285">Flavoprotein</keyword>
<evidence type="ECO:0000256" key="15">
    <source>
        <dbReference type="ARBA" id="ARBA00023026"/>
    </source>
</evidence>
<evidence type="ECO:0000256" key="11">
    <source>
        <dbReference type="ARBA" id="ARBA00022741"/>
    </source>
</evidence>
<dbReference type="InterPro" id="IPR001610">
    <property type="entry name" value="PAC"/>
</dbReference>
<dbReference type="GeneID" id="61055972"/>
<dbReference type="InterPro" id="IPR013767">
    <property type="entry name" value="PAS_fold"/>
</dbReference>
<evidence type="ECO:0000256" key="10">
    <source>
        <dbReference type="ARBA" id="ARBA00022737"/>
    </source>
</evidence>
<keyword evidence="14" id="KW-0157">Chromophore</keyword>
<evidence type="ECO:0000256" key="14">
    <source>
        <dbReference type="ARBA" id="ARBA00022991"/>
    </source>
</evidence>
<dbReference type="CDD" id="cd00130">
    <property type="entry name" value="PAS"/>
    <property type="match status" value="3"/>
</dbReference>
<evidence type="ECO:0000256" key="5">
    <source>
        <dbReference type="ARBA" id="ARBA00022553"/>
    </source>
</evidence>
<dbReference type="PROSITE" id="PS50112">
    <property type="entry name" value="PAS"/>
    <property type="match status" value="3"/>
</dbReference>
<dbReference type="SMART" id="SM00091">
    <property type="entry name" value="PAS"/>
    <property type="match status" value="3"/>
</dbReference>
<organism evidence="19 20">
    <name type="scientific">Rhizobium loti</name>
    <name type="common">Mesorhizobium loti</name>
    <dbReference type="NCBI Taxonomy" id="381"/>
    <lineage>
        <taxon>Bacteria</taxon>
        <taxon>Pseudomonadati</taxon>
        <taxon>Pseudomonadota</taxon>
        <taxon>Alphaproteobacteria</taxon>
        <taxon>Hyphomicrobiales</taxon>
        <taxon>Phyllobacteriaceae</taxon>
        <taxon>Mesorhizobium</taxon>
    </lineage>
</organism>
<evidence type="ECO:0000256" key="9">
    <source>
        <dbReference type="ARBA" id="ARBA00022679"/>
    </source>
</evidence>
<feature type="domain" description="PAC" evidence="18">
    <location>
        <begin position="216"/>
        <end position="268"/>
    </location>
</feature>
<dbReference type="PANTHER" id="PTHR41523:SF8">
    <property type="entry name" value="ETHYLENE RESPONSE SENSOR PROTEIN"/>
    <property type="match status" value="1"/>
</dbReference>
<dbReference type="InterPro" id="IPR011102">
    <property type="entry name" value="Sig_transdc_His_kinase_HWE"/>
</dbReference>
<proteinExistence type="predicted"/>
<keyword evidence="11" id="KW-0547">Nucleotide-binding</keyword>
<dbReference type="Gene3D" id="3.30.450.20">
    <property type="entry name" value="PAS domain"/>
    <property type="match status" value="3"/>
</dbReference>
<evidence type="ECO:0000256" key="16">
    <source>
        <dbReference type="ARBA" id="ARBA00023170"/>
    </source>
</evidence>
<evidence type="ECO:0000256" key="6">
    <source>
        <dbReference type="ARBA" id="ARBA00022606"/>
    </source>
</evidence>
<comment type="caution">
    <text evidence="19">The sequence shown here is derived from an EMBL/GenBank/DDBJ whole genome shotgun (WGS) entry which is preliminary data.</text>
</comment>
<sequence length="590" mass="64809">MNLVSRAEEPKSAVAEFDYKDFFENGGMALHVVDGSGTILHANQAELDLLGYEAGDYVGRNIGDFYPDTEVIDDILARLSRGEKIDKYPARLCASDGSIRHVEVTSTAHFEDGKLVGTRCFTVDVTDLHLARTELLSQDSQFHQILDSLPVAVYTTDAAGTITYFNPAAAEFAGRTPEIGKDKWCVTFRLFNPDGSEFPHDQCPMAVTLRENRPVRNQQALAQRPDGTLFPFEPFPTPIRDEDGKLIGAVNMLLDLTQRAIADEAKQHLSAIVESSFDAIVSKNLNGVISSWNAGAERLFGYTAEEAIGNPVSMLIPQDHQDEEPNILNRIRKGERVESYETIRQRKNGSLVPVSLTISPVRSATGRIIGASKIARDISEAKESEHRIRMLMREVNHRVKNQYSVILAMIRETNKRSESPAVFEKQVRERIMALSRSHDLLVSADWKGATIFELLLAQSKPFGNDDLLSMSGPSITLSPNAVQYLGIAFHELATNSAKYGVLAGNRGKIAVAWHVAKVAAGPPSFKLTWAETDGPKVQSVANGGFGTVVLERVTPQALSGTGNLEYSQQSVVWTLEAPLAFVEAGFNEPQ</sequence>
<dbReference type="GO" id="GO:0005524">
    <property type="term" value="F:ATP binding"/>
    <property type="evidence" value="ECO:0007669"/>
    <property type="project" value="UniProtKB-KW"/>
</dbReference>
<dbReference type="InterPro" id="IPR000014">
    <property type="entry name" value="PAS"/>
</dbReference>
<evidence type="ECO:0000256" key="12">
    <source>
        <dbReference type="ARBA" id="ARBA00022777"/>
    </source>
</evidence>
<evidence type="ECO:0000256" key="13">
    <source>
        <dbReference type="ARBA" id="ARBA00022840"/>
    </source>
</evidence>
<evidence type="ECO:0000256" key="4">
    <source>
        <dbReference type="ARBA" id="ARBA00022543"/>
    </source>
</evidence>
<keyword evidence="8" id="KW-0288">FMN</keyword>
<dbReference type="GO" id="GO:0009881">
    <property type="term" value="F:photoreceptor activity"/>
    <property type="evidence" value="ECO:0007669"/>
    <property type="project" value="UniProtKB-KW"/>
</dbReference>
<dbReference type="EMBL" id="QGGH01000020">
    <property type="protein sequence ID" value="PWJ86934.1"/>
    <property type="molecule type" value="Genomic_DNA"/>
</dbReference>
<dbReference type="AlphaFoldDB" id="A0A8E2W8L7"/>
<evidence type="ECO:0000256" key="3">
    <source>
        <dbReference type="ARBA" id="ARBA00021740"/>
    </source>
</evidence>
<dbReference type="Pfam" id="PF08448">
    <property type="entry name" value="PAS_4"/>
    <property type="match status" value="1"/>
</dbReference>
<keyword evidence="13" id="KW-0067">ATP-binding</keyword>
<keyword evidence="6" id="KW-0716">Sensory transduction</keyword>
<dbReference type="Pfam" id="PF13426">
    <property type="entry name" value="PAS_9"/>
    <property type="match status" value="1"/>
</dbReference>
<keyword evidence="10" id="KW-0677">Repeat</keyword>
<dbReference type="SMART" id="SM00086">
    <property type="entry name" value="PAC"/>
    <property type="match status" value="3"/>
</dbReference>